<protein>
    <submittedName>
        <fullName evidence="2">Uncharacterized protein</fullName>
    </submittedName>
</protein>
<sequence>MLLLQLPPPPKASPPSAPPSVPETPCLPIELPSSTVGQDKGKQHADEPWPWDNVVINLDLNVDMDMAGEEDLYKDDADDTNRYQGQKHSVSVRSQSPPPLTPFTYPNKNAMPNTNNRSAFCSGSPASSTGSRSRQSHWTPLSNMLYQSSSTMSSVSSGMPFSSESTSDSPTAATSTLKCSKTVVPTWETICDVVDKGMAAMDDNKAHSSSFKLQKLCLKFDHTCFMEEHLLKREQCTTEQLNAAVVHQRDQERAQMFLAQAELLRLQQGMAKGQE</sequence>
<name>A0A0D0D3T4_9AGAM</name>
<feature type="region of interest" description="Disordered" evidence="1">
    <location>
        <begin position="1"/>
        <end position="48"/>
    </location>
</feature>
<feature type="region of interest" description="Disordered" evidence="1">
    <location>
        <begin position="75"/>
        <end position="137"/>
    </location>
</feature>
<dbReference type="AlphaFoldDB" id="A0A0D0D3T4"/>
<dbReference type="EMBL" id="KN828704">
    <property type="protein sequence ID" value="KIK74614.1"/>
    <property type="molecule type" value="Genomic_DNA"/>
</dbReference>
<gene>
    <name evidence="2" type="ORF">PAXRUDRAFT_19699</name>
</gene>
<feature type="compositionally biased region" description="Polar residues" evidence="1">
    <location>
        <begin position="104"/>
        <end position="121"/>
    </location>
</feature>
<dbReference type="InParanoid" id="A0A0D0D3T4"/>
<accession>A0A0D0D3T4</accession>
<keyword evidence="3" id="KW-1185">Reference proteome</keyword>
<dbReference type="Proteomes" id="UP000054538">
    <property type="component" value="Unassembled WGS sequence"/>
</dbReference>
<feature type="compositionally biased region" description="Low complexity" evidence="1">
    <location>
        <begin position="122"/>
        <end position="133"/>
    </location>
</feature>
<organism evidence="2 3">
    <name type="scientific">Paxillus rubicundulus Ve08.2h10</name>
    <dbReference type="NCBI Taxonomy" id="930991"/>
    <lineage>
        <taxon>Eukaryota</taxon>
        <taxon>Fungi</taxon>
        <taxon>Dikarya</taxon>
        <taxon>Basidiomycota</taxon>
        <taxon>Agaricomycotina</taxon>
        <taxon>Agaricomycetes</taxon>
        <taxon>Agaricomycetidae</taxon>
        <taxon>Boletales</taxon>
        <taxon>Paxilineae</taxon>
        <taxon>Paxillaceae</taxon>
        <taxon>Paxillus</taxon>
    </lineage>
</organism>
<dbReference type="HOGENOM" id="CLU_1012303_0_0_1"/>
<reference evidence="2 3" key="1">
    <citation type="submission" date="2014-04" db="EMBL/GenBank/DDBJ databases">
        <authorList>
            <consortium name="DOE Joint Genome Institute"/>
            <person name="Kuo A."/>
            <person name="Kohler A."/>
            <person name="Jargeat P."/>
            <person name="Nagy L.G."/>
            <person name="Floudas D."/>
            <person name="Copeland A."/>
            <person name="Barry K.W."/>
            <person name="Cichocki N."/>
            <person name="Veneault-Fourrey C."/>
            <person name="LaButti K."/>
            <person name="Lindquist E.A."/>
            <person name="Lipzen A."/>
            <person name="Lundell T."/>
            <person name="Morin E."/>
            <person name="Murat C."/>
            <person name="Sun H."/>
            <person name="Tunlid A."/>
            <person name="Henrissat B."/>
            <person name="Grigoriev I.V."/>
            <person name="Hibbett D.S."/>
            <person name="Martin F."/>
            <person name="Nordberg H.P."/>
            <person name="Cantor M.N."/>
            <person name="Hua S.X."/>
        </authorList>
    </citation>
    <scope>NUCLEOTIDE SEQUENCE [LARGE SCALE GENOMIC DNA]</scope>
    <source>
        <strain evidence="2 3">Ve08.2h10</strain>
    </source>
</reference>
<evidence type="ECO:0000313" key="2">
    <source>
        <dbReference type="EMBL" id="KIK74614.1"/>
    </source>
</evidence>
<evidence type="ECO:0000256" key="1">
    <source>
        <dbReference type="SAM" id="MobiDB-lite"/>
    </source>
</evidence>
<feature type="compositionally biased region" description="Polar residues" evidence="1">
    <location>
        <begin position="82"/>
        <end position="95"/>
    </location>
</feature>
<proteinExistence type="predicted"/>
<feature type="compositionally biased region" description="Pro residues" evidence="1">
    <location>
        <begin position="1"/>
        <end position="22"/>
    </location>
</feature>
<evidence type="ECO:0000313" key="3">
    <source>
        <dbReference type="Proteomes" id="UP000054538"/>
    </source>
</evidence>
<reference evidence="3" key="2">
    <citation type="submission" date="2015-01" db="EMBL/GenBank/DDBJ databases">
        <title>Evolutionary Origins and Diversification of the Mycorrhizal Mutualists.</title>
        <authorList>
            <consortium name="DOE Joint Genome Institute"/>
            <consortium name="Mycorrhizal Genomics Consortium"/>
            <person name="Kohler A."/>
            <person name="Kuo A."/>
            <person name="Nagy L.G."/>
            <person name="Floudas D."/>
            <person name="Copeland A."/>
            <person name="Barry K.W."/>
            <person name="Cichocki N."/>
            <person name="Veneault-Fourrey C."/>
            <person name="LaButti K."/>
            <person name="Lindquist E.A."/>
            <person name="Lipzen A."/>
            <person name="Lundell T."/>
            <person name="Morin E."/>
            <person name="Murat C."/>
            <person name="Riley R."/>
            <person name="Ohm R."/>
            <person name="Sun H."/>
            <person name="Tunlid A."/>
            <person name="Henrissat B."/>
            <person name="Grigoriev I.V."/>
            <person name="Hibbett D.S."/>
            <person name="Martin F."/>
        </authorList>
    </citation>
    <scope>NUCLEOTIDE SEQUENCE [LARGE SCALE GENOMIC DNA]</scope>
    <source>
        <strain evidence="3">Ve08.2h10</strain>
    </source>
</reference>
<feature type="region of interest" description="Disordered" evidence="1">
    <location>
        <begin position="155"/>
        <end position="175"/>
    </location>
</feature>